<reference evidence="1 2" key="1">
    <citation type="submission" date="2013-02" db="EMBL/GenBank/DDBJ databases">
        <title>The Genome Sequence of Acinetobacter sp. NIPH 758.</title>
        <authorList>
            <consortium name="The Broad Institute Genome Sequencing Platform"/>
            <consortium name="The Broad Institute Genome Sequencing Center for Infectious Disease"/>
            <person name="Cerqueira G."/>
            <person name="Feldgarden M."/>
            <person name="Courvalin P."/>
            <person name="Perichon B."/>
            <person name="Grillot-Courvalin C."/>
            <person name="Clermont D."/>
            <person name="Rocha E."/>
            <person name="Yoon E.-J."/>
            <person name="Nemec A."/>
            <person name="Walker B."/>
            <person name="Young S.K."/>
            <person name="Zeng Q."/>
            <person name="Gargeya S."/>
            <person name="Fitzgerald M."/>
            <person name="Haas B."/>
            <person name="Abouelleil A."/>
            <person name="Alvarado L."/>
            <person name="Arachchi H.M."/>
            <person name="Berlin A.M."/>
            <person name="Chapman S.B."/>
            <person name="Dewar J."/>
            <person name="Goldberg J."/>
            <person name="Griggs A."/>
            <person name="Gujja S."/>
            <person name="Hansen M."/>
            <person name="Howarth C."/>
            <person name="Imamovic A."/>
            <person name="Larimer J."/>
            <person name="McCowan C."/>
            <person name="Murphy C."/>
            <person name="Neiman D."/>
            <person name="Pearson M."/>
            <person name="Priest M."/>
            <person name="Roberts A."/>
            <person name="Saif S."/>
            <person name="Shea T."/>
            <person name="Sisk P."/>
            <person name="Sykes S."/>
            <person name="Wortman J."/>
            <person name="Nusbaum C."/>
            <person name="Birren B."/>
        </authorList>
    </citation>
    <scope>NUCLEOTIDE SEQUENCE [LARGE SCALE GENOMIC DNA]</scope>
    <source>
        <strain evidence="1 2">NIPH 758</strain>
    </source>
</reference>
<accession>N8UXJ9</accession>
<proteinExistence type="predicted"/>
<evidence type="ECO:0000313" key="1">
    <source>
        <dbReference type="EMBL" id="ENU92115.1"/>
    </source>
</evidence>
<dbReference type="AlphaFoldDB" id="N8UXJ9"/>
<dbReference type="Pfam" id="PF05488">
    <property type="entry name" value="PAAR_motif"/>
    <property type="match status" value="1"/>
</dbReference>
<dbReference type="HOGENOM" id="CLU_148568_2_1_6"/>
<dbReference type="eggNOG" id="COG4104">
    <property type="taxonomic scope" value="Bacteria"/>
</dbReference>
<comment type="caution">
    <text evidence="1">The sequence shown here is derived from an EMBL/GenBank/DDBJ whole genome shotgun (WGS) entry which is preliminary data.</text>
</comment>
<name>N8UXJ9_9GAMM</name>
<organism evidence="1 2">
    <name type="scientific">Acinetobacter vivianii</name>
    <dbReference type="NCBI Taxonomy" id="1776742"/>
    <lineage>
        <taxon>Bacteria</taxon>
        <taxon>Pseudomonadati</taxon>
        <taxon>Pseudomonadota</taxon>
        <taxon>Gammaproteobacteria</taxon>
        <taxon>Moraxellales</taxon>
        <taxon>Moraxellaceae</taxon>
        <taxon>Acinetobacter</taxon>
    </lineage>
</organism>
<dbReference type="EMBL" id="APPC01000017">
    <property type="protein sequence ID" value="ENU92115.1"/>
    <property type="molecule type" value="Genomic_DNA"/>
</dbReference>
<dbReference type="RefSeq" id="WP_004771395.1">
    <property type="nucleotide sequence ID" value="NZ_KB849357.1"/>
</dbReference>
<dbReference type="CDD" id="cd14744">
    <property type="entry name" value="PAAR_CT_2"/>
    <property type="match status" value="1"/>
</dbReference>
<gene>
    <name evidence="1" type="ORF">F971_02002</name>
</gene>
<dbReference type="Gene3D" id="2.60.200.60">
    <property type="match status" value="1"/>
</dbReference>
<dbReference type="Proteomes" id="UP000013049">
    <property type="component" value="Unassembled WGS sequence"/>
</dbReference>
<protein>
    <recommendedName>
        <fullName evidence="3">PAAR domain-containing protein</fullName>
    </recommendedName>
</protein>
<dbReference type="InterPro" id="IPR008727">
    <property type="entry name" value="PAAR_motif"/>
</dbReference>
<evidence type="ECO:0008006" key="3">
    <source>
        <dbReference type="Google" id="ProtNLM"/>
    </source>
</evidence>
<sequence length="83" mass="8612">MPKRYIVVGHPTTGGGEVITGNKSFLINGKAIACIGDEATCPKHDSLVTIVTGDSTTQVGGRSVARINDLLSCGCKLLQPEEA</sequence>
<evidence type="ECO:0000313" key="2">
    <source>
        <dbReference type="Proteomes" id="UP000013049"/>
    </source>
</evidence>